<sequence>MSDKTIFLTGATGYIGASVVQTLLALPNPPKQITALIRSETKAQQFESFSTPKTVLKAVIGDFSSLDLIKSTVAASDVVISLASSDEPNHIKAIIEGSKEKLEKTGTPVYFIHTSGSAITMDNARGLKTSDEIFTDLPASQVSPPYNAIDTIPDTAFHRDVDLIVLEADKKGYVIAYIAIPPTIFGLGKGPLYDTGFAHNSSIQIPFMIKAALGRKQPGVVGKGVNSWAYTYLGDVARLFAILYEKIGTIGHGHDGYYFTDGGEYNMNELVEAIGEVLSSKGLVASTETTSFTDEEIKTYFFGSEFMGTNNHIIAQHSAQIGWKSTVKGKDEFLKYVREETARLASK</sequence>
<dbReference type="Gene3D" id="3.40.50.720">
    <property type="entry name" value="NAD(P)-binding Rossmann-like Domain"/>
    <property type="match status" value="2"/>
</dbReference>
<name>A0A4Q1BMN5_TREME</name>
<dbReference type="InterPro" id="IPR051783">
    <property type="entry name" value="NAD(P)-dependent_oxidoreduct"/>
</dbReference>
<accession>A0A4Q1BMN5</accession>
<evidence type="ECO:0000313" key="3">
    <source>
        <dbReference type="Proteomes" id="UP000289152"/>
    </source>
</evidence>
<dbReference type="InterPro" id="IPR036291">
    <property type="entry name" value="NAD(P)-bd_dom_sf"/>
</dbReference>
<gene>
    <name evidence="2" type="ORF">M231_03614</name>
</gene>
<dbReference type="GO" id="GO:0005737">
    <property type="term" value="C:cytoplasm"/>
    <property type="evidence" value="ECO:0007669"/>
    <property type="project" value="TreeGrafter"/>
</dbReference>
<dbReference type="InParanoid" id="A0A4Q1BMN5"/>
<dbReference type="InterPro" id="IPR016040">
    <property type="entry name" value="NAD(P)-bd_dom"/>
</dbReference>
<dbReference type="EMBL" id="SDIL01000036">
    <property type="protein sequence ID" value="RXK39109.1"/>
    <property type="molecule type" value="Genomic_DNA"/>
</dbReference>
<dbReference type="PANTHER" id="PTHR48079">
    <property type="entry name" value="PROTEIN YEEZ"/>
    <property type="match status" value="1"/>
</dbReference>
<dbReference type="Pfam" id="PF13460">
    <property type="entry name" value="NAD_binding_10"/>
    <property type="match status" value="1"/>
</dbReference>
<feature type="domain" description="NAD(P)-binding" evidence="1">
    <location>
        <begin position="10"/>
        <end position="100"/>
    </location>
</feature>
<dbReference type="VEuPathDB" id="FungiDB:TREMEDRAFT_25118"/>
<organism evidence="2 3">
    <name type="scientific">Tremella mesenterica</name>
    <name type="common">Jelly fungus</name>
    <dbReference type="NCBI Taxonomy" id="5217"/>
    <lineage>
        <taxon>Eukaryota</taxon>
        <taxon>Fungi</taxon>
        <taxon>Dikarya</taxon>
        <taxon>Basidiomycota</taxon>
        <taxon>Agaricomycotina</taxon>
        <taxon>Tremellomycetes</taxon>
        <taxon>Tremellales</taxon>
        <taxon>Tremellaceae</taxon>
        <taxon>Tremella</taxon>
    </lineage>
</organism>
<proteinExistence type="predicted"/>
<dbReference type="Proteomes" id="UP000289152">
    <property type="component" value="Unassembled WGS sequence"/>
</dbReference>
<evidence type="ECO:0000259" key="1">
    <source>
        <dbReference type="Pfam" id="PF13460"/>
    </source>
</evidence>
<keyword evidence="3" id="KW-1185">Reference proteome</keyword>
<dbReference type="STRING" id="5217.A0A4Q1BMN5"/>
<comment type="caution">
    <text evidence="2">The sequence shown here is derived from an EMBL/GenBank/DDBJ whole genome shotgun (WGS) entry which is preliminary data.</text>
</comment>
<reference evidence="2 3" key="1">
    <citation type="submission" date="2016-06" db="EMBL/GenBank/DDBJ databases">
        <title>Evolution of pathogenesis and genome organization in the Tremellales.</title>
        <authorList>
            <person name="Cuomo C."/>
            <person name="Litvintseva A."/>
            <person name="Heitman J."/>
            <person name="Chen Y."/>
            <person name="Sun S."/>
            <person name="Springer D."/>
            <person name="Dromer F."/>
            <person name="Young S."/>
            <person name="Zeng Q."/>
            <person name="Chapman S."/>
            <person name="Gujja S."/>
            <person name="Saif S."/>
            <person name="Birren B."/>
        </authorList>
    </citation>
    <scope>NUCLEOTIDE SEQUENCE [LARGE SCALE GENOMIC DNA]</scope>
    <source>
        <strain evidence="2 3">ATCC 28783</strain>
    </source>
</reference>
<dbReference type="GO" id="GO:0004029">
    <property type="term" value="F:aldehyde dehydrogenase (NAD+) activity"/>
    <property type="evidence" value="ECO:0007669"/>
    <property type="project" value="TreeGrafter"/>
</dbReference>
<evidence type="ECO:0000313" key="2">
    <source>
        <dbReference type="EMBL" id="RXK39109.1"/>
    </source>
</evidence>
<dbReference type="OrthoDB" id="10262413at2759"/>
<protein>
    <recommendedName>
        <fullName evidence="1">NAD(P)-binding domain-containing protein</fullName>
    </recommendedName>
</protein>
<dbReference type="SUPFAM" id="SSF51735">
    <property type="entry name" value="NAD(P)-binding Rossmann-fold domains"/>
    <property type="match status" value="1"/>
</dbReference>
<dbReference type="PANTHER" id="PTHR48079:SF6">
    <property type="entry name" value="NAD(P)-BINDING DOMAIN-CONTAINING PROTEIN-RELATED"/>
    <property type="match status" value="1"/>
</dbReference>
<dbReference type="AlphaFoldDB" id="A0A4Q1BMN5"/>